<keyword evidence="13" id="KW-1185">Reference proteome</keyword>
<keyword evidence="10" id="KW-1133">Transmembrane helix</keyword>
<dbReference type="Gene3D" id="3.40.462.20">
    <property type="match status" value="1"/>
</dbReference>
<keyword evidence="5" id="KW-0285">Flavoprotein</keyword>
<dbReference type="InterPro" id="IPR036318">
    <property type="entry name" value="FAD-bd_PCMH-like_sf"/>
</dbReference>
<keyword evidence="10" id="KW-0812">Transmembrane</keyword>
<feature type="non-terminal residue" evidence="12">
    <location>
        <position position="938"/>
    </location>
</feature>
<evidence type="ECO:0000256" key="2">
    <source>
        <dbReference type="ARBA" id="ARBA00004913"/>
    </source>
</evidence>
<evidence type="ECO:0000256" key="9">
    <source>
        <dbReference type="ARBA" id="ARBA00023180"/>
    </source>
</evidence>
<dbReference type="Proteomes" id="UP000325081">
    <property type="component" value="Unassembled WGS sequence"/>
</dbReference>
<evidence type="ECO:0000256" key="7">
    <source>
        <dbReference type="ARBA" id="ARBA00022827"/>
    </source>
</evidence>
<evidence type="ECO:0000256" key="6">
    <source>
        <dbReference type="ARBA" id="ARBA00022729"/>
    </source>
</evidence>
<feature type="transmembrane region" description="Helical" evidence="10">
    <location>
        <begin position="177"/>
        <end position="195"/>
    </location>
</feature>
<evidence type="ECO:0000313" key="13">
    <source>
        <dbReference type="Proteomes" id="UP000325081"/>
    </source>
</evidence>
<feature type="transmembrane region" description="Helical" evidence="10">
    <location>
        <begin position="36"/>
        <end position="54"/>
    </location>
</feature>
<comment type="similarity">
    <text evidence="3">Belongs to the oxygen-dependent FAD-linked oxidoreductase family.</text>
</comment>
<accession>A0A5A7PVW8</accession>
<dbReference type="PANTHER" id="PTHR32448">
    <property type="entry name" value="OS08G0158400 PROTEIN"/>
    <property type="match status" value="1"/>
</dbReference>
<dbReference type="Pfam" id="PF01565">
    <property type="entry name" value="FAD_binding_4"/>
    <property type="match status" value="1"/>
</dbReference>
<keyword evidence="7" id="KW-0274">FAD</keyword>
<evidence type="ECO:0000313" key="12">
    <source>
        <dbReference type="EMBL" id="GER36801.1"/>
    </source>
</evidence>
<dbReference type="PROSITE" id="PS51387">
    <property type="entry name" value="FAD_PCMH"/>
    <property type="match status" value="1"/>
</dbReference>
<comment type="caution">
    <text evidence="12">The sequence shown here is derived from an EMBL/GenBank/DDBJ whole genome shotgun (WGS) entry which is preliminary data.</text>
</comment>
<feature type="non-terminal residue" evidence="12">
    <location>
        <position position="1"/>
    </location>
</feature>
<dbReference type="InterPro" id="IPR006094">
    <property type="entry name" value="Oxid_FAD_bind_N"/>
</dbReference>
<dbReference type="InterPro" id="IPR016167">
    <property type="entry name" value="FAD-bd_PCMH_sub1"/>
</dbReference>
<dbReference type="InterPro" id="IPR012951">
    <property type="entry name" value="BBE"/>
</dbReference>
<proteinExistence type="inferred from homology"/>
<sequence>VGHLGEAYQEWVHQPIVSKETPRFFENDFMEFLTRTAWWIIPLVWLPVVCFFVLSSIKLGLPPNDVALAIFCGIMVWTLVEYALHRFLFHINTTSYWANTLHYLIHGCHHKHPMDGLRLVFPPAAAVILAFPLWSMVNQLASEAYAPAVFGGGLLGYVIEITWSITSEFRTRDSESLRISGIGFLEHFLLSYFAIITKMVVQGFTVDLNKPLVFQVGHLGEEYQDWVHQPIVSKEGPRFFESDFWEFLTRTQWWVIPLIWLPVVFWFISRSISLGHTIPQILVIASLGILTWTLLEYTLHRFLFHIKTKSYWGNTVHYLLHGCHHKHPMDGLRLVFPPAATAVLLYPFWNLIKLISTPTMAPALFGGGLLGYNRGFGITSSLWDSVFGTLPPSKLGNKRSHESKQHRSFFRCINRQFPGQCTTILDRFHSPTHPTYSTLLQNSTRNPRWFDSTSQRPFLIVTPQTEPEIRPVILCSRASGLQIRVNSGGHDYEGLSFRSPMNPFIMILMSNLNRTKIDITHAHAWIQTGASLGQLYYEIQRKSRAHAFPAGLYPSVGSGGHVSGGGLGTLTRKYGLASDNVLDARIMDANGTILDRKKMGEDLFWALRGGGGSSFGVILAWKLRLVRVPPEVTAFSVRRRLDFDGNPENLELLEKWQGNAYRAPDELFVRLLVQTAPDDDSGEKRFVQVTYNGLFLGPAERFIRLVNRTFPEFNFTVGDCLNHRPENNNNNNNNGCRERPCVKKECFNVSWIQSVMYFSGKKTDDSPEILLRKKANNMFNFHKGTSDFLEAPVPVEGWRMVHDAFLREEQPMMIIDPLGGRMDRISEDETPFPHRKGNLFSVQYLTYWGVSNNESEANKHLQWMRDLREKTKPYVAKSPRTAYINYKDLDLGSNDANFSYSQGKVWGEKYFKGNFERLARVKGKVDPSNFFRNELSIP</sequence>
<feature type="transmembrane region" description="Helical" evidence="10">
    <location>
        <begin position="66"/>
        <end position="84"/>
    </location>
</feature>
<evidence type="ECO:0000256" key="5">
    <source>
        <dbReference type="ARBA" id="ARBA00022630"/>
    </source>
</evidence>
<feature type="transmembrane region" description="Helical" evidence="10">
    <location>
        <begin position="253"/>
        <end position="272"/>
    </location>
</feature>
<comment type="pathway">
    <text evidence="2">Alkaloid biosynthesis.</text>
</comment>
<dbReference type="InterPro" id="IPR016166">
    <property type="entry name" value="FAD-bd_PCMH"/>
</dbReference>
<dbReference type="AlphaFoldDB" id="A0A5A7PVW8"/>
<protein>
    <submittedName>
        <fullName evidence="12">FAD-binding Berberine family protein</fullName>
    </submittedName>
</protein>
<evidence type="ECO:0000259" key="11">
    <source>
        <dbReference type="PROSITE" id="PS51387"/>
    </source>
</evidence>
<dbReference type="GO" id="GO:0016491">
    <property type="term" value="F:oxidoreductase activity"/>
    <property type="evidence" value="ECO:0007669"/>
    <property type="project" value="UniProtKB-KW"/>
</dbReference>
<keyword evidence="9" id="KW-0325">Glycoprotein</keyword>
<evidence type="ECO:0000256" key="3">
    <source>
        <dbReference type="ARBA" id="ARBA00005466"/>
    </source>
</evidence>
<name>A0A5A7PVW8_STRAF</name>
<dbReference type="OrthoDB" id="407275at2759"/>
<dbReference type="Gene3D" id="3.30.465.10">
    <property type="match status" value="1"/>
</dbReference>
<dbReference type="EMBL" id="BKCP01005217">
    <property type="protein sequence ID" value="GER36801.1"/>
    <property type="molecule type" value="Genomic_DNA"/>
</dbReference>
<feature type="transmembrane region" description="Helical" evidence="10">
    <location>
        <begin position="278"/>
        <end position="299"/>
    </location>
</feature>
<keyword evidence="6" id="KW-0732">Signal</keyword>
<feature type="transmembrane region" description="Helical" evidence="10">
    <location>
        <begin position="119"/>
        <end position="137"/>
    </location>
</feature>
<dbReference type="PROSITE" id="PS00862">
    <property type="entry name" value="OX2_COVAL_FAD"/>
    <property type="match status" value="1"/>
</dbReference>
<feature type="domain" description="FAD-binding PCMH-type" evidence="11">
    <location>
        <begin position="453"/>
        <end position="628"/>
    </location>
</feature>
<keyword evidence="8" id="KW-0560">Oxidoreductase</keyword>
<evidence type="ECO:0000256" key="10">
    <source>
        <dbReference type="SAM" id="Phobius"/>
    </source>
</evidence>
<dbReference type="GO" id="GO:0071949">
    <property type="term" value="F:FAD binding"/>
    <property type="evidence" value="ECO:0007669"/>
    <property type="project" value="InterPro"/>
</dbReference>
<reference evidence="13" key="1">
    <citation type="journal article" date="2019" name="Curr. Biol.">
        <title>Genome Sequence of Striga asiatica Provides Insight into the Evolution of Plant Parasitism.</title>
        <authorList>
            <person name="Yoshida S."/>
            <person name="Kim S."/>
            <person name="Wafula E.K."/>
            <person name="Tanskanen J."/>
            <person name="Kim Y.M."/>
            <person name="Honaas L."/>
            <person name="Yang Z."/>
            <person name="Spallek T."/>
            <person name="Conn C.E."/>
            <person name="Ichihashi Y."/>
            <person name="Cheong K."/>
            <person name="Cui S."/>
            <person name="Der J.P."/>
            <person name="Gundlach H."/>
            <person name="Jiao Y."/>
            <person name="Hori C."/>
            <person name="Ishida J.K."/>
            <person name="Kasahara H."/>
            <person name="Kiba T."/>
            <person name="Kim M.S."/>
            <person name="Koo N."/>
            <person name="Laohavisit A."/>
            <person name="Lee Y.H."/>
            <person name="Lumba S."/>
            <person name="McCourt P."/>
            <person name="Mortimer J.C."/>
            <person name="Mutuku J.M."/>
            <person name="Nomura T."/>
            <person name="Sasaki-Sekimoto Y."/>
            <person name="Seto Y."/>
            <person name="Wang Y."/>
            <person name="Wakatake T."/>
            <person name="Sakakibara H."/>
            <person name="Demura T."/>
            <person name="Yamaguchi S."/>
            <person name="Yoneyama K."/>
            <person name="Manabe R.I."/>
            <person name="Nelson D.C."/>
            <person name="Schulman A.H."/>
            <person name="Timko M.P."/>
            <person name="dePamphilis C.W."/>
            <person name="Choi D."/>
            <person name="Shirasu K."/>
        </authorList>
    </citation>
    <scope>NUCLEOTIDE SEQUENCE [LARGE SCALE GENOMIC DNA]</scope>
    <source>
        <strain evidence="13">cv. UVA1</strain>
    </source>
</reference>
<dbReference type="Gene3D" id="3.30.43.10">
    <property type="entry name" value="Uridine Diphospho-n-acetylenolpyruvylglucosamine Reductase, domain 2"/>
    <property type="match status" value="1"/>
</dbReference>
<dbReference type="InterPro" id="IPR006093">
    <property type="entry name" value="Oxy_OxRdtase_FAD_BS"/>
</dbReference>
<keyword evidence="10" id="KW-0472">Membrane</keyword>
<gene>
    <name evidence="12" type="ORF">STAS_13172</name>
</gene>
<evidence type="ECO:0000256" key="4">
    <source>
        <dbReference type="ARBA" id="ARBA00022589"/>
    </source>
</evidence>
<dbReference type="SUPFAM" id="SSF56176">
    <property type="entry name" value="FAD-binding/transporter-associated domain-like"/>
    <property type="match status" value="1"/>
</dbReference>
<organism evidence="12 13">
    <name type="scientific">Striga asiatica</name>
    <name type="common">Asiatic witchweed</name>
    <name type="synonym">Buchnera asiatica</name>
    <dbReference type="NCBI Taxonomy" id="4170"/>
    <lineage>
        <taxon>Eukaryota</taxon>
        <taxon>Viridiplantae</taxon>
        <taxon>Streptophyta</taxon>
        <taxon>Embryophyta</taxon>
        <taxon>Tracheophyta</taxon>
        <taxon>Spermatophyta</taxon>
        <taxon>Magnoliopsida</taxon>
        <taxon>eudicotyledons</taxon>
        <taxon>Gunneridae</taxon>
        <taxon>Pentapetalae</taxon>
        <taxon>asterids</taxon>
        <taxon>lamiids</taxon>
        <taxon>Lamiales</taxon>
        <taxon>Orobanchaceae</taxon>
        <taxon>Buchnereae</taxon>
        <taxon>Striga</taxon>
    </lineage>
</organism>
<keyword evidence="4" id="KW-0017">Alkaloid metabolism</keyword>
<dbReference type="InterPro" id="IPR016169">
    <property type="entry name" value="FAD-bd_PCMH_sub2"/>
</dbReference>
<dbReference type="Pfam" id="PF08031">
    <property type="entry name" value="BBE"/>
    <property type="match status" value="1"/>
</dbReference>
<comment type="cofactor">
    <cofactor evidence="1">
        <name>FAD</name>
        <dbReference type="ChEBI" id="CHEBI:57692"/>
    </cofactor>
</comment>
<evidence type="ECO:0000256" key="1">
    <source>
        <dbReference type="ARBA" id="ARBA00001974"/>
    </source>
</evidence>
<feature type="transmembrane region" description="Helical" evidence="10">
    <location>
        <begin position="144"/>
        <end position="165"/>
    </location>
</feature>
<evidence type="ECO:0000256" key="8">
    <source>
        <dbReference type="ARBA" id="ARBA00023002"/>
    </source>
</evidence>